<evidence type="ECO:0000313" key="7">
    <source>
        <dbReference type="EMBL" id="CAB4192806.1"/>
    </source>
</evidence>
<reference evidence="4" key="1">
    <citation type="submission" date="2020-05" db="EMBL/GenBank/DDBJ databases">
        <authorList>
            <person name="Chiriac C."/>
            <person name="Salcher M."/>
            <person name="Ghai R."/>
            <person name="Kavagutti S V."/>
        </authorList>
    </citation>
    <scope>NUCLEOTIDE SEQUENCE</scope>
</reference>
<name>A0A6J5Q810_9CAUD</name>
<evidence type="ECO:0000313" key="2">
    <source>
        <dbReference type="EMBL" id="CAB4150936.1"/>
    </source>
</evidence>
<evidence type="ECO:0000313" key="1">
    <source>
        <dbReference type="EMBL" id="CAB4145994.1"/>
    </source>
</evidence>
<dbReference type="EMBL" id="LR797188">
    <property type="protein sequence ID" value="CAB4192806.1"/>
    <property type="molecule type" value="Genomic_DNA"/>
</dbReference>
<dbReference type="EMBL" id="LR796983">
    <property type="protein sequence ID" value="CAB4179602.1"/>
    <property type="molecule type" value="Genomic_DNA"/>
</dbReference>
<accession>A0A6J5Q810</accession>
<dbReference type="EMBL" id="LR797080">
    <property type="protein sequence ID" value="CAB4185643.1"/>
    <property type="molecule type" value="Genomic_DNA"/>
</dbReference>
<dbReference type="InterPro" id="IPR029055">
    <property type="entry name" value="Ntn_hydrolases_N"/>
</dbReference>
<sequence length="174" mass="19038">MTCVSAIVQNGVSVIAGERGASDSNIILPLSTSKVWQSGQYLFGYSGSLEGEIVKESFIPPVAPKTGLNKFMHGEFLLKLKEFYEEYAINKDSSELGLLIIINDVIYEHNVQDMSMSAYDSPFLSAGSGSEYAMGSLHSTTSYKDPKKRLRMALEASIQYSPTCTGTIDILTKE</sequence>
<dbReference type="EMBL" id="LR797455">
    <property type="protein sequence ID" value="CAB4217144.1"/>
    <property type="molecule type" value="Genomic_DNA"/>
</dbReference>
<gene>
    <name evidence="4" type="ORF">UFOVP1032_12</name>
    <name evidence="5" type="ORF">UFOVP1125_80</name>
    <name evidence="6" type="ORF">UFOVP1173_26</name>
    <name evidence="7" type="ORF">UFOVP1241_96</name>
    <name evidence="8" type="ORF">UFOVP1491_12</name>
    <name evidence="9" type="ORF">UFOVP1579_12</name>
    <name evidence="1" type="ORF">UFOVP485_109</name>
    <name evidence="2" type="ORF">UFOVP575_61</name>
    <name evidence="3" type="ORF">UFOVP963_99</name>
</gene>
<evidence type="ECO:0000313" key="8">
    <source>
        <dbReference type="EMBL" id="CAB4217144.1"/>
    </source>
</evidence>
<organism evidence="4">
    <name type="scientific">uncultured Caudovirales phage</name>
    <dbReference type="NCBI Taxonomy" id="2100421"/>
    <lineage>
        <taxon>Viruses</taxon>
        <taxon>Duplodnaviria</taxon>
        <taxon>Heunggongvirae</taxon>
        <taxon>Uroviricota</taxon>
        <taxon>Caudoviricetes</taxon>
        <taxon>Peduoviridae</taxon>
        <taxon>Maltschvirus</taxon>
        <taxon>Maltschvirus maltsch</taxon>
    </lineage>
</organism>
<dbReference type="EMBL" id="LR798431">
    <property type="protein sequence ID" value="CAB5230996.1"/>
    <property type="molecule type" value="Genomic_DNA"/>
</dbReference>
<protein>
    <submittedName>
        <fullName evidence="4">Uncharacterized protein</fullName>
    </submittedName>
</protein>
<evidence type="ECO:0000313" key="3">
    <source>
        <dbReference type="EMBL" id="CAB4174939.1"/>
    </source>
</evidence>
<proteinExistence type="predicted"/>
<evidence type="ECO:0000313" key="4">
    <source>
        <dbReference type="EMBL" id="CAB4179602.1"/>
    </source>
</evidence>
<dbReference type="EMBL" id="LR796551">
    <property type="protein sequence ID" value="CAB4150936.1"/>
    <property type="molecule type" value="Genomic_DNA"/>
</dbReference>
<evidence type="ECO:0000313" key="5">
    <source>
        <dbReference type="EMBL" id="CAB4185643.1"/>
    </source>
</evidence>
<dbReference type="Gene3D" id="3.60.20.10">
    <property type="entry name" value="Glutamine Phosphoribosylpyrophosphate, subunit 1, domain 1"/>
    <property type="match status" value="1"/>
</dbReference>
<dbReference type="EMBL" id="LR796457">
    <property type="protein sequence ID" value="CAB4145994.1"/>
    <property type="molecule type" value="Genomic_DNA"/>
</dbReference>
<evidence type="ECO:0000313" key="6">
    <source>
        <dbReference type="EMBL" id="CAB4188917.1"/>
    </source>
</evidence>
<dbReference type="SUPFAM" id="SSF56235">
    <property type="entry name" value="N-terminal nucleophile aminohydrolases (Ntn hydrolases)"/>
    <property type="match status" value="1"/>
</dbReference>
<dbReference type="EMBL" id="LR797131">
    <property type="protein sequence ID" value="CAB4188917.1"/>
    <property type="molecule type" value="Genomic_DNA"/>
</dbReference>
<dbReference type="EMBL" id="LR796915">
    <property type="protein sequence ID" value="CAB4174939.1"/>
    <property type="molecule type" value="Genomic_DNA"/>
</dbReference>
<evidence type="ECO:0000313" key="9">
    <source>
        <dbReference type="EMBL" id="CAB5230996.1"/>
    </source>
</evidence>